<dbReference type="PANTHER" id="PTHR21595:SF2">
    <property type="entry name" value="CALMODULIN-REGULATED SPECTRIN-ASSOCIATED PROTEIN 3"/>
    <property type="match status" value="1"/>
</dbReference>
<proteinExistence type="predicted"/>
<dbReference type="OrthoDB" id="2125658at2759"/>
<dbReference type="GO" id="GO:0007026">
    <property type="term" value="P:negative regulation of microtubule depolymerization"/>
    <property type="evidence" value="ECO:0007669"/>
    <property type="project" value="TreeGrafter"/>
</dbReference>
<protein>
    <recommendedName>
        <fullName evidence="2">Calponin-homology (CH) domain-containing protein</fullName>
    </recommendedName>
</protein>
<feature type="region of interest" description="Disordered" evidence="1">
    <location>
        <begin position="436"/>
        <end position="491"/>
    </location>
</feature>
<dbReference type="InterPro" id="IPR022613">
    <property type="entry name" value="CH_CAMSAP_2"/>
</dbReference>
<accession>A0A8T3CMA9</accession>
<sequence length="604" mass="65491">MDSTMVDSNATRRTITVPDVKPLEQCDFTRAKICASVGWLLAKSYGSTENVPVDLRDPFYRDQYEQEHIKPPVTSLLLSCDLYCRVYSLLHAARTHADAVGPPGNAATLLRLLTSRGLSPRDQDAMVTEADLQHKPVKMSAHLATIDALMAVGAMEMVSAVKIPSGAEQLGSGAGWENALLYWVNRVNHKLREITEQALSTDQQPSQPSCPSRWYWKLVPSRYKKDKLHPKQTTVLPLVTGVKDLSDGVVLAAVIHFYCPSLLSLEDVCVKDSMSVADSTYNLQLMREFCDSCLKNCCPLVLEDLLYSPPILRVNILSLVAELLEWFEVRRPDFVQPLETLDLTDVSGISDYMTSSGGANNSASPSIFNQPFLPISATTPGSLPQSTSASDAEGGSRTWTKKPFSRPLSGVSFSIPFGLDSDVDVVMGNPVEVVPRSASSDNLPRVPYTPPEDLSHALGKTPGAPVPHNGPLPPQRSTWGAQTNPAPVGEGTELPTIEEALQIIHNEAKLEPRLHPEGAPDGFYLHSPDSPAPISSSAPSRTGTLYRPAVTHGAAIATPPMALATTTLSCVMAVWTLMLPRTCQKPSPPQPHPAVRMRLTVVSS</sequence>
<organism evidence="3 4">
    <name type="scientific">Albula goreensis</name>
    <dbReference type="NCBI Taxonomy" id="1534307"/>
    <lineage>
        <taxon>Eukaryota</taxon>
        <taxon>Metazoa</taxon>
        <taxon>Chordata</taxon>
        <taxon>Craniata</taxon>
        <taxon>Vertebrata</taxon>
        <taxon>Euteleostomi</taxon>
        <taxon>Actinopterygii</taxon>
        <taxon>Neopterygii</taxon>
        <taxon>Teleostei</taxon>
        <taxon>Albuliformes</taxon>
        <taxon>Albulidae</taxon>
        <taxon>Albula</taxon>
    </lineage>
</organism>
<dbReference type="GO" id="GO:0036449">
    <property type="term" value="C:microtubule minus-end"/>
    <property type="evidence" value="ECO:0007669"/>
    <property type="project" value="TreeGrafter"/>
</dbReference>
<dbReference type="SUPFAM" id="SSF47576">
    <property type="entry name" value="Calponin-homology domain, CH-domain"/>
    <property type="match status" value="1"/>
</dbReference>
<name>A0A8T3CMA9_9TELE</name>
<evidence type="ECO:0000259" key="2">
    <source>
        <dbReference type="PROSITE" id="PS50021"/>
    </source>
</evidence>
<dbReference type="PANTHER" id="PTHR21595">
    <property type="entry name" value="PATRONIN"/>
    <property type="match status" value="1"/>
</dbReference>
<dbReference type="AlphaFoldDB" id="A0A8T3CMA9"/>
<dbReference type="GO" id="GO:0005516">
    <property type="term" value="F:calmodulin binding"/>
    <property type="evidence" value="ECO:0007669"/>
    <property type="project" value="InterPro"/>
</dbReference>
<dbReference type="InterPro" id="IPR058042">
    <property type="entry name" value="CAMSAP_N"/>
</dbReference>
<keyword evidence="4" id="KW-1185">Reference proteome</keyword>
<evidence type="ECO:0000313" key="3">
    <source>
        <dbReference type="EMBL" id="KAI1884284.1"/>
    </source>
</evidence>
<dbReference type="InterPro" id="IPR001715">
    <property type="entry name" value="CH_dom"/>
</dbReference>
<evidence type="ECO:0000313" key="4">
    <source>
        <dbReference type="Proteomes" id="UP000829720"/>
    </source>
</evidence>
<gene>
    <name evidence="3" type="ORF">AGOR_G00224850</name>
</gene>
<feature type="compositionally biased region" description="Low complexity" evidence="1">
    <location>
        <begin position="527"/>
        <end position="540"/>
    </location>
</feature>
<dbReference type="Proteomes" id="UP000829720">
    <property type="component" value="Unassembled WGS sequence"/>
</dbReference>
<feature type="compositionally biased region" description="Polar residues" evidence="1">
    <location>
        <begin position="475"/>
        <end position="485"/>
    </location>
</feature>
<dbReference type="InterPro" id="IPR032940">
    <property type="entry name" value="CAMSAP"/>
</dbReference>
<comment type="caution">
    <text evidence="3">The sequence shown here is derived from an EMBL/GenBank/DDBJ whole genome shotgun (WGS) entry which is preliminary data.</text>
</comment>
<feature type="region of interest" description="Disordered" evidence="1">
    <location>
        <begin position="379"/>
        <end position="401"/>
    </location>
</feature>
<dbReference type="Pfam" id="PF11971">
    <property type="entry name" value="CAMSAP_CH"/>
    <property type="match status" value="1"/>
</dbReference>
<evidence type="ECO:0000256" key="1">
    <source>
        <dbReference type="SAM" id="MobiDB-lite"/>
    </source>
</evidence>
<feature type="domain" description="Calponin-homology (CH)" evidence="2">
    <location>
        <begin position="205"/>
        <end position="328"/>
    </location>
</feature>
<dbReference type="Pfam" id="PF25532">
    <property type="entry name" value="CH_CAMSAP2_N"/>
    <property type="match status" value="1"/>
</dbReference>
<feature type="compositionally biased region" description="Pro residues" evidence="1">
    <location>
        <begin position="464"/>
        <end position="474"/>
    </location>
</feature>
<reference evidence="3" key="1">
    <citation type="submission" date="2021-01" db="EMBL/GenBank/DDBJ databases">
        <authorList>
            <person name="Zahm M."/>
            <person name="Roques C."/>
            <person name="Cabau C."/>
            <person name="Klopp C."/>
            <person name="Donnadieu C."/>
            <person name="Jouanno E."/>
            <person name="Lampietro C."/>
            <person name="Louis A."/>
            <person name="Herpin A."/>
            <person name="Echchiki A."/>
            <person name="Berthelot C."/>
            <person name="Parey E."/>
            <person name="Roest-Crollius H."/>
            <person name="Braasch I."/>
            <person name="Postlethwait J."/>
            <person name="Bobe J."/>
            <person name="Montfort J."/>
            <person name="Bouchez O."/>
            <person name="Begum T."/>
            <person name="Mejri S."/>
            <person name="Adams A."/>
            <person name="Chen W.-J."/>
            <person name="Guiguen Y."/>
        </authorList>
    </citation>
    <scope>NUCLEOTIDE SEQUENCE</scope>
    <source>
        <tissue evidence="3">Blood</tissue>
    </source>
</reference>
<feature type="compositionally biased region" description="Polar residues" evidence="1">
    <location>
        <begin position="379"/>
        <end position="390"/>
    </location>
</feature>
<dbReference type="InterPro" id="IPR036872">
    <property type="entry name" value="CH_dom_sf"/>
</dbReference>
<dbReference type="GO" id="GO:0031122">
    <property type="term" value="P:cytoplasmic microtubule organization"/>
    <property type="evidence" value="ECO:0007669"/>
    <property type="project" value="TreeGrafter"/>
</dbReference>
<dbReference type="EMBL" id="JAERUA010000022">
    <property type="protein sequence ID" value="KAI1884284.1"/>
    <property type="molecule type" value="Genomic_DNA"/>
</dbReference>
<dbReference type="GO" id="GO:0051011">
    <property type="term" value="F:microtubule minus-end binding"/>
    <property type="evidence" value="ECO:0007669"/>
    <property type="project" value="TreeGrafter"/>
</dbReference>
<feature type="region of interest" description="Disordered" evidence="1">
    <location>
        <begin position="513"/>
        <end position="540"/>
    </location>
</feature>
<dbReference type="PROSITE" id="PS50021">
    <property type="entry name" value="CH"/>
    <property type="match status" value="1"/>
</dbReference>